<proteinExistence type="predicted"/>
<evidence type="ECO:0000313" key="2">
    <source>
        <dbReference type="EMBL" id="KRY00722.1"/>
    </source>
</evidence>
<evidence type="ECO:0000313" key="3">
    <source>
        <dbReference type="Proteomes" id="UP000054815"/>
    </source>
</evidence>
<dbReference type="AlphaFoldDB" id="A0A0V0YK65"/>
<gene>
    <name evidence="2" type="ORF">T4E_7174</name>
</gene>
<dbReference type="Proteomes" id="UP000054815">
    <property type="component" value="Unassembled WGS sequence"/>
</dbReference>
<dbReference type="Pfam" id="PF07727">
    <property type="entry name" value="RVT_2"/>
    <property type="match status" value="1"/>
</dbReference>
<dbReference type="InterPro" id="IPR013103">
    <property type="entry name" value="RVT_2"/>
</dbReference>
<evidence type="ECO:0000259" key="1">
    <source>
        <dbReference type="Pfam" id="PF07727"/>
    </source>
</evidence>
<sequence>MAQITSDETEFIHIIGSMELAMANVEDEHKMKAKYMNAREPFKKLFDWSKGHAVANQYWYAQLKITFVVEPPFRLKSYILPQCFLEYRATEEDIQRFQEEDESGDKAFSDKDEEHEYEECAADAEGKMASLKGKEQWKFAGKPDGWVYGVIGGACNCPNLWEDYDETFTSVVRYETIHMLFNVAAVKSLNVPHFDIKCAHLNAEYQKKLHTEHPHCFEDPSNKNIVWAKFSMPRAGQSYVHCATSHGALFPRMAIIHLPHNVLSFTLLINDQLCKLRKSQVVLTCTFVHTALSGFQMVVGLHSHIMNIPKQNFADWKLFPLEILEQVPTEVPVFPTLKISKLEDTGLASLWHNSIGSLA</sequence>
<organism evidence="2 3">
    <name type="scientific">Trichinella pseudospiralis</name>
    <name type="common">Parasitic roundworm</name>
    <dbReference type="NCBI Taxonomy" id="6337"/>
    <lineage>
        <taxon>Eukaryota</taxon>
        <taxon>Metazoa</taxon>
        <taxon>Ecdysozoa</taxon>
        <taxon>Nematoda</taxon>
        <taxon>Enoplea</taxon>
        <taxon>Dorylaimia</taxon>
        <taxon>Trichinellida</taxon>
        <taxon>Trichinellidae</taxon>
        <taxon>Trichinella</taxon>
    </lineage>
</organism>
<reference evidence="2 3" key="1">
    <citation type="submission" date="2015-01" db="EMBL/GenBank/DDBJ databases">
        <title>Evolution of Trichinella species and genotypes.</title>
        <authorList>
            <person name="Korhonen P.K."/>
            <person name="Edoardo P."/>
            <person name="Giuseppe L.R."/>
            <person name="Gasser R.B."/>
        </authorList>
    </citation>
    <scope>NUCLEOTIDE SEQUENCE [LARGE SCALE GENOMIC DNA]</scope>
    <source>
        <strain evidence="2">ISS141</strain>
    </source>
</reference>
<dbReference type="STRING" id="6337.A0A0V0YK65"/>
<feature type="domain" description="Reverse transcriptase Ty1/copia-type" evidence="1">
    <location>
        <begin position="162"/>
        <end position="227"/>
    </location>
</feature>
<accession>A0A0V0YK65</accession>
<name>A0A0V0YK65_TRIPS</name>
<dbReference type="EMBL" id="JYDU01000007">
    <property type="protein sequence ID" value="KRY00722.1"/>
    <property type="molecule type" value="Genomic_DNA"/>
</dbReference>
<comment type="caution">
    <text evidence="2">The sequence shown here is derived from an EMBL/GenBank/DDBJ whole genome shotgun (WGS) entry which is preliminary data.</text>
</comment>
<protein>
    <recommendedName>
        <fullName evidence="1">Reverse transcriptase Ty1/copia-type domain-containing protein</fullName>
    </recommendedName>
</protein>